<gene>
    <name evidence="2" type="ORF">B0H16DRAFT_638924</name>
</gene>
<evidence type="ECO:0000313" key="3">
    <source>
        <dbReference type="Proteomes" id="UP001215598"/>
    </source>
</evidence>
<dbReference type="AlphaFoldDB" id="A0AAD7H3N9"/>
<comment type="caution">
    <text evidence="2">The sequence shown here is derived from an EMBL/GenBank/DDBJ whole genome shotgun (WGS) entry which is preliminary data.</text>
</comment>
<protein>
    <submittedName>
        <fullName evidence="2">rRNA processing/ribosome biogenesis-domain-containing protein</fullName>
    </submittedName>
</protein>
<dbReference type="Proteomes" id="UP001215598">
    <property type="component" value="Unassembled WGS sequence"/>
</dbReference>
<dbReference type="Pfam" id="PF08167">
    <property type="entry name" value="RIX1"/>
    <property type="match status" value="1"/>
</dbReference>
<keyword evidence="3" id="KW-1185">Reference proteome</keyword>
<feature type="domain" description="Pre-rRNA-processing protein RIX1 N-terminal" evidence="1">
    <location>
        <begin position="7"/>
        <end position="168"/>
    </location>
</feature>
<dbReference type="EMBL" id="JARKIB010000404">
    <property type="protein sequence ID" value="KAJ7711107.1"/>
    <property type="molecule type" value="Genomic_DNA"/>
</dbReference>
<organism evidence="2 3">
    <name type="scientific">Mycena metata</name>
    <dbReference type="NCBI Taxonomy" id="1033252"/>
    <lineage>
        <taxon>Eukaryota</taxon>
        <taxon>Fungi</taxon>
        <taxon>Dikarya</taxon>
        <taxon>Basidiomycota</taxon>
        <taxon>Agaricomycotina</taxon>
        <taxon>Agaricomycetes</taxon>
        <taxon>Agaricomycetidae</taxon>
        <taxon>Agaricales</taxon>
        <taxon>Marasmiineae</taxon>
        <taxon>Mycenaceae</taxon>
        <taxon>Mycena</taxon>
    </lineage>
</organism>
<sequence length="182" mass="19649">MLSSTCRVLASLTSESLIPSAHSSKWIARINSLLHSKAPDARWGGLCLAQKTSVLPKSTMIECARSWIGPLLAKKEPPPILSASVRLLRVILSAATDVPEFQRQVATPNVSKFTAALIPLAEKHADNELKILILSTLALIIPLYPTLHRTSHSALPTLSLSFLNGNTFKPPNTQLASTASRL</sequence>
<dbReference type="InterPro" id="IPR012583">
    <property type="entry name" value="RIX1_N"/>
</dbReference>
<reference evidence="2" key="1">
    <citation type="submission" date="2023-03" db="EMBL/GenBank/DDBJ databases">
        <title>Massive genome expansion in bonnet fungi (Mycena s.s.) driven by repeated elements and novel gene families across ecological guilds.</title>
        <authorList>
            <consortium name="Lawrence Berkeley National Laboratory"/>
            <person name="Harder C.B."/>
            <person name="Miyauchi S."/>
            <person name="Viragh M."/>
            <person name="Kuo A."/>
            <person name="Thoen E."/>
            <person name="Andreopoulos B."/>
            <person name="Lu D."/>
            <person name="Skrede I."/>
            <person name="Drula E."/>
            <person name="Henrissat B."/>
            <person name="Morin E."/>
            <person name="Kohler A."/>
            <person name="Barry K."/>
            <person name="LaButti K."/>
            <person name="Morin E."/>
            <person name="Salamov A."/>
            <person name="Lipzen A."/>
            <person name="Mereny Z."/>
            <person name="Hegedus B."/>
            <person name="Baldrian P."/>
            <person name="Stursova M."/>
            <person name="Weitz H."/>
            <person name="Taylor A."/>
            <person name="Grigoriev I.V."/>
            <person name="Nagy L.G."/>
            <person name="Martin F."/>
            <person name="Kauserud H."/>
        </authorList>
    </citation>
    <scope>NUCLEOTIDE SEQUENCE</scope>
    <source>
        <strain evidence="2">CBHHK182m</strain>
    </source>
</reference>
<evidence type="ECO:0000259" key="1">
    <source>
        <dbReference type="Pfam" id="PF08167"/>
    </source>
</evidence>
<name>A0AAD7H3N9_9AGAR</name>
<evidence type="ECO:0000313" key="2">
    <source>
        <dbReference type="EMBL" id="KAJ7711107.1"/>
    </source>
</evidence>
<proteinExistence type="predicted"/>
<accession>A0AAD7H3N9</accession>